<dbReference type="InterPro" id="IPR036213">
    <property type="entry name" value="Calpain_III_sf"/>
</dbReference>
<evidence type="ECO:0000256" key="5">
    <source>
        <dbReference type="SAM" id="MobiDB-lite"/>
    </source>
</evidence>
<feature type="active site" evidence="4">
    <location>
        <position position="507"/>
    </location>
</feature>
<dbReference type="InterPro" id="IPR001300">
    <property type="entry name" value="Peptidase_C2_calpain_cat"/>
</dbReference>
<dbReference type="SUPFAM" id="SSF49758">
    <property type="entry name" value="Calpain large subunit, middle domain (domain III)"/>
    <property type="match status" value="2"/>
</dbReference>
<organism evidence="7 8">
    <name type="scientific">Fistulifera solaris</name>
    <name type="common">Oleaginous diatom</name>
    <dbReference type="NCBI Taxonomy" id="1519565"/>
    <lineage>
        <taxon>Eukaryota</taxon>
        <taxon>Sar</taxon>
        <taxon>Stramenopiles</taxon>
        <taxon>Ochrophyta</taxon>
        <taxon>Bacillariophyta</taxon>
        <taxon>Bacillariophyceae</taxon>
        <taxon>Bacillariophycidae</taxon>
        <taxon>Naviculales</taxon>
        <taxon>Naviculaceae</taxon>
        <taxon>Fistulifera</taxon>
    </lineage>
</organism>
<proteinExistence type="predicted"/>
<keyword evidence="3 4" id="KW-0788">Thiol protease</keyword>
<dbReference type="SUPFAM" id="SSF116846">
    <property type="entry name" value="MIT domain"/>
    <property type="match status" value="1"/>
</dbReference>
<dbReference type="SUPFAM" id="SSF54001">
    <property type="entry name" value="Cysteine proteinases"/>
    <property type="match status" value="1"/>
</dbReference>
<evidence type="ECO:0000313" key="8">
    <source>
        <dbReference type="Proteomes" id="UP000198406"/>
    </source>
</evidence>
<evidence type="ECO:0000256" key="3">
    <source>
        <dbReference type="ARBA" id="ARBA00022807"/>
    </source>
</evidence>
<dbReference type="PROSITE" id="PS50203">
    <property type="entry name" value="CALPAIN_CAT"/>
    <property type="match status" value="1"/>
</dbReference>
<evidence type="ECO:0000256" key="1">
    <source>
        <dbReference type="ARBA" id="ARBA00022670"/>
    </source>
</evidence>
<reference evidence="7 8" key="1">
    <citation type="journal article" date="2015" name="Plant Cell">
        <title>Oil accumulation by the oleaginous diatom Fistulifera solaris as revealed by the genome and transcriptome.</title>
        <authorList>
            <person name="Tanaka T."/>
            <person name="Maeda Y."/>
            <person name="Veluchamy A."/>
            <person name="Tanaka M."/>
            <person name="Abida H."/>
            <person name="Marechal E."/>
            <person name="Bowler C."/>
            <person name="Muto M."/>
            <person name="Sunaga Y."/>
            <person name="Tanaka M."/>
            <person name="Yoshino T."/>
            <person name="Taniguchi T."/>
            <person name="Fukuda Y."/>
            <person name="Nemoto M."/>
            <person name="Matsumoto M."/>
            <person name="Wong P.S."/>
            <person name="Aburatani S."/>
            <person name="Fujibuchi W."/>
        </authorList>
    </citation>
    <scope>NUCLEOTIDE SEQUENCE [LARGE SCALE GENOMIC DNA]</scope>
    <source>
        <strain evidence="7 8">JPCC DA0580</strain>
    </source>
</reference>
<sequence length="866" mass="98540">MAPSMIDDVFELLALAETLEEQSRIEAATKYYEAVYLMRRYLLKKEEKSSDRDIRQLLEEKVRHYEQVAATLIADDASRTLTSNSYSQDDFSLTPLHPPPPPTALHPLASQSPKLQNHQQVNLQKLVGFANQKLSRALDFDEAEQTEDAISTYMEAAEDFLEGLRLAELDEKDSPAAIMIKRRLQSTLDRLEVLKSVVSTQPSLGKVVLPQKQMADYPPSRIPPHKLSAEEVNILKASSLIASGVFLPWSDDDARNLRIEMKQSSRMYTDPNGFLTLSDSQKQVFHRWARPSEIARIRYQQGTSKTLQEIVIAKVITPFTIRQKYVTDCSFVASLCICANFERRFKKRLITSILYPQTEQGDLVHNPAGKYMVKLWLNGVARCVVIDDYFPIDKYGNLLCSHTSSGNARYLELWVCLIEKAFLKLSGGGYGFPGSNSAVDMFSLTGWIPESVLFAKETDQFRDFETPPERAWERIMSASSFGDCLITVSSEVDISEEAEAVGLVTGHAYAVLNVIETRNGTRLFQLKNPWAHKGWKGRFSTKDLTSWNDFSFQTEVGYDPQKAAMCDDGVFWICWDDVLRYFQNFHLSWNPDLFSHRTALHGLWPESQGPPQDSFQIGENPQYVVEISDPAVETNPSLWILLSRHVTKEEQLEGKIDDYLTIHLHKNNEKKQRKWYPGRSGDCIVMSAYTNSPHVLVRYDISGRQDKYLSLVLSQFNKVRDIPYTLSVFCTGHFLLSRPPKDLDYCIVLKALWSNRSAGQSMEDNHITFSVLVEASCFVEFRVSTSTNIASNIMLIPVQRYGDGLRQTTSKPIVDSGRYRHGFAVAGPKSIKPGPYLLVVSRFHERQEGDFQLKAYSSRRLKIEKK</sequence>
<feature type="domain" description="Calpain catalytic" evidence="6">
    <location>
        <begin position="288"/>
        <end position="591"/>
    </location>
</feature>
<dbReference type="Gene3D" id="1.20.58.80">
    <property type="entry name" value="Phosphotransferase system, lactose/cellobiose-type IIA subunit"/>
    <property type="match status" value="1"/>
</dbReference>
<evidence type="ECO:0000259" key="6">
    <source>
        <dbReference type="PROSITE" id="PS50203"/>
    </source>
</evidence>
<dbReference type="InterPro" id="IPR038765">
    <property type="entry name" value="Papain-like_cys_pep_sf"/>
</dbReference>
<evidence type="ECO:0000256" key="4">
    <source>
        <dbReference type="PROSITE-ProRule" id="PRU00239"/>
    </source>
</evidence>
<dbReference type="PANTHER" id="PTHR46143:SF1">
    <property type="entry name" value="CALPAIN-7"/>
    <property type="match status" value="1"/>
</dbReference>
<feature type="active site" evidence="4">
    <location>
        <position position="528"/>
    </location>
</feature>
<comment type="caution">
    <text evidence="7">The sequence shown here is derived from an EMBL/GenBank/DDBJ whole genome shotgun (WGS) entry which is preliminary data.</text>
</comment>
<dbReference type="Pfam" id="PF00648">
    <property type="entry name" value="Peptidase_C2"/>
    <property type="match status" value="1"/>
</dbReference>
<dbReference type="InterPro" id="IPR051297">
    <property type="entry name" value="PalB/RIM13"/>
</dbReference>
<accession>A0A1Z5J8J0</accession>
<keyword evidence="8" id="KW-1185">Reference proteome</keyword>
<dbReference type="EMBL" id="BDSP01000016">
    <property type="protein sequence ID" value="GAX10128.1"/>
    <property type="molecule type" value="Genomic_DNA"/>
</dbReference>
<dbReference type="SMART" id="SM00230">
    <property type="entry name" value="CysPc"/>
    <property type="match status" value="1"/>
</dbReference>
<dbReference type="OrthoDB" id="167576at2759"/>
<feature type="active site" evidence="4">
    <location>
        <position position="329"/>
    </location>
</feature>
<dbReference type="Gene3D" id="3.90.70.10">
    <property type="entry name" value="Cysteine proteinases"/>
    <property type="match status" value="1"/>
</dbReference>
<protein>
    <submittedName>
        <fullName evidence="7">Calpain-7</fullName>
    </submittedName>
</protein>
<dbReference type="InterPro" id="IPR036181">
    <property type="entry name" value="MIT_dom_sf"/>
</dbReference>
<evidence type="ECO:0000313" key="7">
    <source>
        <dbReference type="EMBL" id="GAX10128.1"/>
    </source>
</evidence>
<dbReference type="Gene3D" id="2.60.120.380">
    <property type="match status" value="1"/>
</dbReference>
<dbReference type="Proteomes" id="UP000198406">
    <property type="component" value="Unassembled WGS sequence"/>
</dbReference>
<dbReference type="GO" id="GO:0004198">
    <property type="term" value="F:calcium-dependent cysteine-type endopeptidase activity"/>
    <property type="evidence" value="ECO:0007669"/>
    <property type="project" value="InterPro"/>
</dbReference>
<dbReference type="GO" id="GO:0006508">
    <property type="term" value="P:proteolysis"/>
    <property type="evidence" value="ECO:0007669"/>
    <property type="project" value="UniProtKB-KW"/>
</dbReference>
<dbReference type="PANTHER" id="PTHR46143">
    <property type="entry name" value="CALPAIN-7"/>
    <property type="match status" value="1"/>
</dbReference>
<feature type="region of interest" description="Disordered" evidence="5">
    <location>
        <begin position="84"/>
        <end position="117"/>
    </location>
</feature>
<gene>
    <name evidence="7" type="ORF">FisN_3Lh320</name>
</gene>
<keyword evidence="1 4" id="KW-0645">Protease</keyword>
<dbReference type="AlphaFoldDB" id="A0A1Z5J8J0"/>
<evidence type="ECO:0000256" key="2">
    <source>
        <dbReference type="ARBA" id="ARBA00022801"/>
    </source>
</evidence>
<dbReference type="CDD" id="cd00044">
    <property type="entry name" value="CysPc"/>
    <property type="match status" value="1"/>
</dbReference>
<keyword evidence="2 4" id="KW-0378">Hydrolase</keyword>
<name>A0A1Z5J8J0_FISSO</name>
<dbReference type="InParanoid" id="A0A1Z5J8J0"/>